<dbReference type="InterPro" id="IPR000727">
    <property type="entry name" value="T_SNARE_dom"/>
</dbReference>
<evidence type="ECO:0000313" key="10">
    <source>
        <dbReference type="Proteomes" id="UP000191812"/>
    </source>
</evidence>
<dbReference type="InterPro" id="IPR003660">
    <property type="entry name" value="HAMP_dom"/>
</dbReference>
<evidence type="ECO:0000256" key="1">
    <source>
        <dbReference type="ARBA" id="ARBA00022500"/>
    </source>
</evidence>
<dbReference type="SMART" id="SM00304">
    <property type="entry name" value="HAMP"/>
    <property type="match status" value="2"/>
</dbReference>
<dbReference type="PROSITE" id="PS50111">
    <property type="entry name" value="CHEMOTAXIS_TRANSDUC_2"/>
    <property type="match status" value="1"/>
</dbReference>
<gene>
    <name evidence="9" type="primary">mcpA</name>
    <name evidence="9" type="ORF">AGR13a_Lc110192</name>
</gene>
<evidence type="ECO:0000256" key="4">
    <source>
        <dbReference type="SAM" id="MobiDB-lite"/>
    </source>
</evidence>
<dbReference type="InterPro" id="IPR051310">
    <property type="entry name" value="MCP_chemotaxis"/>
</dbReference>
<keyword evidence="10" id="KW-1185">Reference proteome</keyword>
<evidence type="ECO:0000256" key="2">
    <source>
        <dbReference type="ARBA" id="ARBA00029447"/>
    </source>
</evidence>
<protein>
    <submittedName>
        <fullName evidence="9">Chemoreceptor mcpA</fullName>
    </submittedName>
</protein>
<feature type="domain" description="T-SNARE coiled-coil homology" evidence="7">
    <location>
        <begin position="341"/>
        <end position="403"/>
    </location>
</feature>
<proteinExistence type="inferred from homology"/>
<dbReference type="PROSITE" id="PS50192">
    <property type="entry name" value="T_SNARE"/>
    <property type="match status" value="1"/>
</dbReference>
<dbReference type="CDD" id="cd11386">
    <property type="entry name" value="MCP_signal"/>
    <property type="match status" value="1"/>
</dbReference>
<evidence type="ECO:0000259" key="8">
    <source>
        <dbReference type="PROSITE" id="PS50885"/>
    </source>
</evidence>
<feature type="region of interest" description="Disordered" evidence="4">
    <location>
        <begin position="267"/>
        <end position="287"/>
    </location>
</feature>
<dbReference type="SUPFAM" id="SSF58104">
    <property type="entry name" value="Methyl-accepting chemotaxis protein (MCP) signaling domain"/>
    <property type="match status" value="1"/>
</dbReference>
<sequence length="647" mass="68927">MSFLKNTKIKTKVVFVISLMSLMSISGISYVSLQYKKTDDVYSDFIANEALAAVLNARTSGNLNALGMQMLRASLNDPASSDFESAVKTFKADRKQLEERQNKIIELVPARTEAARDILKGVVEVEEMGNQVIALMQAGQRAEAQQMALNLLRKMTEVSPKISAGNEQLIQVMNDGRERLTASTNATIWTALVSIALVSLALIALGLFISSRGITTPIARLRERMGSLAAGDTVTEIAGMDRKDEVGQMAAAVQAFRENAIERVRLENETEANRSSSEKDRIEREKQKANEAADVQFAVDNLATALSKISQGDVTYRIVQPFVSSLDGIRGDFNRAAEQLQSTLSQVAQNARGIDAGANEIRSAADDLAKRTEQQAAAVEETAAALEEITTTVKDSTKRAQEAGHLVGRAKIGAEQSGEVVQKAVAAMEQIAGSANEISNIIGVIDEIAFQTNLLALNAGVEAARAGEAGKGFAVVAQEVRELAQRSAGAAKEIKNLITTSNSQVQQGVQLVGQTGKALELIVTEVQEINRHVAAIAESAQEQSSGLQQINTAVNQMDQDTQKNAAMVEESTAASHGLAREAASLNQLLAQFKLSEGGYSAASAPVRAASPVDRPAASPARALGGKIRAAFSGNAALSTSADNWEEF</sequence>
<keyword evidence="5" id="KW-1133">Transmembrane helix</keyword>
<dbReference type="PROSITE" id="PS50885">
    <property type="entry name" value="HAMP"/>
    <property type="match status" value="2"/>
</dbReference>
<dbReference type="PANTHER" id="PTHR43531:SF11">
    <property type="entry name" value="METHYL-ACCEPTING CHEMOTAXIS PROTEIN 3"/>
    <property type="match status" value="1"/>
</dbReference>
<evidence type="ECO:0000259" key="7">
    <source>
        <dbReference type="PROSITE" id="PS50192"/>
    </source>
</evidence>
<evidence type="ECO:0000313" key="9">
    <source>
        <dbReference type="EMBL" id="CUX50423.1"/>
    </source>
</evidence>
<organism evidence="9 10">
    <name type="scientific">Agrobacterium genomosp. 13 str. CFBP 6927</name>
    <dbReference type="NCBI Taxonomy" id="1183428"/>
    <lineage>
        <taxon>Bacteria</taxon>
        <taxon>Pseudomonadati</taxon>
        <taxon>Pseudomonadota</taxon>
        <taxon>Alphaproteobacteria</taxon>
        <taxon>Hyphomicrobiales</taxon>
        <taxon>Rhizobiaceae</taxon>
        <taxon>Rhizobium/Agrobacterium group</taxon>
        <taxon>Agrobacterium</taxon>
        <taxon>Agrobacterium tumefaciens complex</taxon>
    </lineage>
</organism>
<dbReference type="PANTHER" id="PTHR43531">
    <property type="entry name" value="PROTEIN ICFG"/>
    <property type="match status" value="1"/>
</dbReference>
<keyword evidence="5" id="KW-0812">Transmembrane</keyword>
<dbReference type="Proteomes" id="UP000191812">
    <property type="component" value="Unassembled WGS sequence"/>
</dbReference>
<feature type="transmembrane region" description="Helical" evidence="5">
    <location>
        <begin position="186"/>
        <end position="209"/>
    </location>
</feature>
<name>A0ABM9VK81_9HYPH</name>
<feature type="domain" description="HAMP" evidence="8">
    <location>
        <begin position="293"/>
        <end position="345"/>
    </location>
</feature>
<dbReference type="Pfam" id="PF00015">
    <property type="entry name" value="MCPsignal"/>
    <property type="match status" value="1"/>
</dbReference>
<comment type="caution">
    <text evidence="9">The sequence shown here is derived from an EMBL/GenBank/DDBJ whole genome shotgun (WGS) entry which is preliminary data.</text>
</comment>
<feature type="domain" description="HAMP" evidence="8">
    <location>
        <begin position="212"/>
        <end position="265"/>
    </location>
</feature>
<feature type="transmembrane region" description="Helical" evidence="5">
    <location>
        <begin position="12"/>
        <end position="33"/>
    </location>
</feature>
<dbReference type="EMBL" id="FBWH01000037">
    <property type="protein sequence ID" value="CUX50423.1"/>
    <property type="molecule type" value="Genomic_DNA"/>
</dbReference>
<dbReference type="RefSeq" id="WP_080839471.1">
    <property type="nucleotide sequence ID" value="NZ_LT009757.1"/>
</dbReference>
<dbReference type="CDD" id="cd06225">
    <property type="entry name" value="HAMP"/>
    <property type="match status" value="1"/>
</dbReference>
<reference evidence="9 10" key="1">
    <citation type="submission" date="2016-01" db="EMBL/GenBank/DDBJ databases">
        <authorList>
            <person name="Regsiter A."/>
            <person name="william w."/>
        </authorList>
    </citation>
    <scope>NUCLEOTIDE SEQUENCE [LARGE SCALE GENOMIC DNA]</scope>
    <source>
        <strain evidence="9 10">CFBP 6927</strain>
    </source>
</reference>
<accession>A0ABM9VK81</accession>
<dbReference type="InterPro" id="IPR004089">
    <property type="entry name" value="MCPsignal_dom"/>
</dbReference>
<evidence type="ECO:0000259" key="6">
    <source>
        <dbReference type="PROSITE" id="PS50111"/>
    </source>
</evidence>
<comment type="similarity">
    <text evidence="2">Belongs to the methyl-accepting chemotaxis (MCP) protein family.</text>
</comment>
<keyword evidence="1" id="KW-0145">Chemotaxis</keyword>
<dbReference type="Pfam" id="PF00672">
    <property type="entry name" value="HAMP"/>
    <property type="match status" value="1"/>
</dbReference>
<evidence type="ECO:0000256" key="5">
    <source>
        <dbReference type="SAM" id="Phobius"/>
    </source>
</evidence>
<evidence type="ECO:0000256" key="3">
    <source>
        <dbReference type="PROSITE-ProRule" id="PRU00284"/>
    </source>
</evidence>
<dbReference type="Gene3D" id="6.10.340.10">
    <property type="match status" value="1"/>
</dbReference>
<keyword evidence="3" id="KW-0807">Transducer</keyword>
<dbReference type="Gene3D" id="1.10.287.950">
    <property type="entry name" value="Methyl-accepting chemotaxis protein"/>
    <property type="match status" value="1"/>
</dbReference>
<feature type="domain" description="Methyl-accepting transducer" evidence="6">
    <location>
        <begin position="350"/>
        <end position="579"/>
    </location>
</feature>
<dbReference type="SMART" id="SM00283">
    <property type="entry name" value="MA"/>
    <property type="match status" value="1"/>
</dbReference>
<keyword evidence="5" id="KW-0472">Membrane</keyword>